<name>A0ABR8G2Z4_9NOSO</name>
<proteinExistence type="predicted"/>
<feature type="signal peptide" evidence="2">
    <location>
        <begin position="1"/>
        <end position="17"/>
    </location>
</feature>
<dbReference type="Proteomes" id="UP000603457">
    <property type="component" value="Unassembled WGS sequence"/>
</dbReference>
<feature type="chain" id="PRO_5046147346" evidence="2">
    <location>
        <begin position="18"/>
        <end position="658"/>
    </location>
</feature>
<dbReference type="RefSeq" id="WP_190970205.1">
    <property type="nucleotide sequence ID" value="NZ_JACJTB010000045.1"/>
</dbReference>
<comment type="caution">
    <text evidence="3">The sequence shown here is derived from an EMBL/GenBank/DDBJ whole genome shotgun (WGS) entry which is preliminary data.</text>
</comment>
<evidence type="ECO:0000313" key="3">
    <source>
        <dbReference type="EMBL" id="MBD2597562.1"/>
    </source>
</evidence>
<evidence type="ECO:0000256" key="1">
    <source>
        <dbReference type="SAM" id="MobiDB-lite"/>
    </source>
</evidence>
<feature type="region of interest" description="Disordered" evidence="1">
    <location>
        <begin position="157"/>
        <end position="236"/>
    </location>
</feature>
<dbReference type="Pfam" id="PF11832">
    <property type="entry name" value="DUF3352"/>
    <property type="match status" value="2"/>
</dbReference>
<keyword evidence="4" id="KW-1185">Reference proteome</keyword>
<evidence type="ECO:0000313" key="4">
    <source>
        <dbReference type="Proteomes" id="UP000603457"/>
    </source>
</evidence>
<accession>A0ABR8G2Z4</accession>
<organism evidence="3 4">
    <name type="scientific">Nostoc spongiaeforme FACHB-130</name>
    <dbReference type="NCBI Taxonomy" id="1357510"/>
    <lineage>
        <taxon>Bacteria</taxon>
        <taxon>Bacillati</taxon>
        <taxon>Cyanobacteriota</taxon>
        <taxon>Cyanophyceae</taxon>
        <taxon>Nostocales</taxon>
        <taxon>Nostocaceae</taxon>
        <taxon>Nostoc</taxon>
    </lineage>
</organism>
<dbReference type="EMBL" id="JACJTB010000045">
    <property type="protein sequence ID" value="MBD2597562.1"/>
    <property type="molecule type" value="Genomic_DNA"/>
</dbReference>
<dbReference type="InterPro" id="IPR021787">
    <property type="entry name" value="DUF3352"/>
</dbReference>
<keyword evidence="2" id="KW-0732">Signal</keyword>
<protein>
    <submittedName>
        <fullName evidence="3">DUF3352 domain-containing protein</fullName>
    </submittedName>
</protein>
<evidence type="ECO:0000256" key="2">
    <source>
        <dbReference type="SAM" id="SignalP"/>
    </source>
</evidence>
<reference evidence="3 4" key="1">
    <citation type="journal article" date="2020" name="ISME J.">
        <title>Comparative genomics reveals insights into cyanobacterial evolution and habitat adaptation.</title>
        <authorList>
            <person name="Chen M.Y."/>
            <person name="Teng W.K."/>
            <person name="Zhao L."/>
            <person name="Hu C.X."/>
            <person name="Zhou Y.K."/>
            <person name="Han B.P."/>
            <person name="Song L.R."/>
            <person name="Shu W.S."/>
        </authorList>
    </citation>
    <scope>NUCLEOTIDE SEQUENCE [LARGE SCALE GENOMIC DNA]</scope>
    <source>
        <strain evidence="3 4">FACHB-130</strain>
    </source>
</reference>
<feature type="compositionally biased region" description="Low complexity" evidence="1">
    <location>
        <begin position="169"/>
        <end position="200"/>
    </location>
</feature>
<feature type="compositionally biased region" description="Low complexity" evidence="1">
    <location>
        <begin position="208"/>
        <end position="235"/>
    </location>
</feature>
<gene>
    <name evidence="3" type="ORF">H6G74_25030</name>
</gene>
<sequence>MVSPIITVSLLSVLAVASPVAEKSEAEASTTLNVPAIAKILPADTPLVSLINTKVDAWADLNRFYLFDRAYSAVAQYLPPSFKLDYVREIESLLGEQVAAAFLPKVEGTKATLENNFIMLAPLKDESRIQPLLDLLKNSDPTRVKLSEYKGVTIIELQVPEPAEPPKLPESTESNPETESTTPSPELPTTPESPESTTPSPDLPKAPEPAASPESNLKKLPILPTKPIKIPQKPTNSLKKSNLAAIPPILSNPDWLKRRPKGLAIATVPGYIVTGFTAKAIEQIVDVSQGENNLAQNPQFQETIKHPQYAKSLFTIYEDLATFIPLINDIAKDPSLPVPIFGSESINLDELKEYGSVNGFLTVEPEGLRFQATAYRQTPKSEKDEFQTEQPEAIVSRLPGATYSAATGRNLNQKWLLIAKALSTEPKLKEYLDQFRSFVLNNTKLDLEKDILNWMDGDYAFFLFPSKGGLLGSIPNLNLGIGIALETNNRAAAETTLKKLDQLIKSFSEGEVVVNTHDIQGRNITSWDINGESSQSLLAYNWVDEKTLVISTGFGAIKDLVPQPYIPLPATYNFQTATNSLPRPNYGYFYLNGGSTLSWIYGFAPSFFDDQTFRPWKSIIGSVYSLSATSSTTPDKEQFDVLMVLAPTRRPINPVGKE</sequence>